<dbReference type="EMBL" id="MU089963">
    <property type="protein sequence ID" value="KAF7848832.1"/>
    <property type="molecule type" value="Genomic_DNA"/>
</dbReference>
<dbReference type="InterPro" id="IPR025322">
    <property type="entry name" value="PADRE_dom"/>
</dbReference>
<feature type="region of interest" description="Disordered" evidence="1">
    <location>
        <begin position="1"/>
        <end position="60"/>
    </location>
</feature>
<feature type="compositionally biased region" description="Low complexity" evidence="1">
    <location>
        <begin position="40"/>
        <end position="58"/>
    </location>
</feature>
<evidence type="ECO:0000313" key="3">
    <source>
        <dbReference type="Proteomes" id="UP000806378"/>
    </source>
</evidence>
<dbReference type="AlphaFoldDB" id="A0A8T0CPW6"/>
<gene>
    <name evidence="2" type="ORF">BT93_L1524</name>
</gene>
<protein>
    <submittedName>
        <fullName evidence="2">Uncharacterized protein</fullName>
    </submittedName>
</protein>
<accession>A0A8T0CPW6</accession>
<evidence type="ECO:0000256" key="1">
    <source>
        <dbReference type="SAM" id="MobiDB-lite"/>
    </source>
</evidence>
<evidence type="ECO:0000313" key="2">
    <source>
        <dbReference type="EMBL" id="KAF7848832.1"/>
    </source>
</evidence>
<dbReference type="OrthoDB" id="1919386at2759"/>
<dbReference type="Gramene" id="rna-gnl|WGS:JABURB|Cocit.L1524.1">
    <property type="protein sequence ID" value="cds-KAF7848832.1"/>
    <property type="gene ID" value="gene-BT93_L1524"/>
</dbReference>
<organism evidence="2 3">
    <name type="scientific">Corymbia citriodora subsp. variegata</name>
    <dbReference type="NCBI Taxonomy" id="360336"/>
    <lineage>
        <taxon>Eukaryota</taxon>
        <taxon>Viridiplantae</taxon>
        <taxon>Streptophyta</taxon>
        <taxon>Embryophyta</taxon>
        <taxon>Tracheophyta</taxon>
        <taxon>Spermatophyta</taxon>
        <taxon>Magnoliopsida</taxon>
        <taxon>eudicotyledons</taxon>
        <taxon>Gunneridae</taxon>
        <taxon>Pentapetalae</taxon>
        <taxon>rosids</taxon>
        <taxon>malvids</taxon>
        <taxon>Myrtales</taxon>
        <taxon>Myrtaceae</taxon>
        <taxon>Myrtoideae</taxon>
        <taxon>Eucalypteae</taxon>
        <taxon>Corymbia</taxon>
    </lineage>
</organism>
<dbReference type="Pfam" id="PF14009">
    <property type="entry name" value="PADRE"/>
    <property type="match status" value="1"/>
</dbReference>
<keyword evidence="3" id="KW-1185">Reference proteome</keyword>
<dbReference type="Proteomes" id="UP000806378">
    <property type="component" value="Unassembled WGS sequence"/>
</dbReference>
<comment type="caution">
    <text evidence="2">The sequence shown here is derived from an EMBL/GenBank/DDBJ whole genome shotgun (WGS) entry which is preliminary data.</text>
</comment>
<name>A0A8T0CPW6_CORYI</name>
<sequence>MALPRPPITIAGHHHLHPRSSSFTWTEDCKSSLKPSRLLTSSPKTPTASSAAQSPCSSNPLVPQIHEEEDLYLGQLYFLLPLSMSRVPLSIRDLCMLAIKASAVLESSSSLRRRKAGVSSVANHRRQCRAPTGFDSTRLDLGQSSRRIEL</sequence>
<reference evidence="2" key="1">
    <citation type="submission" date="2020-05" db="EMBL/GenBank/DDBJ databases">
        <title>WGS assembly of Corymbia citriodora subspecies variegata.</title>
        <authorList>
            <person name="Barry K."/>
            <person name="Hundley H."/>
            <person name="Shu S."/>
            <person name="Jenkins J."/>
            <person name="Grimwood J."/>
            <person name="Baten A."/>
        </authorList>
    </citation>
    <scope>NUCLEOTIDE SEQUENCE</scope>
    <source>
        <strain evidence="2">CV2-018</strain>
    </source>
</reference>
<proteinExistence type="predicted"/>